<name>A0A6J4DJQ3_KLEPN</name>
<sequence length="97" mass="10488">MPALNSGHTIGHITAPHLIWFRYGELSLKMIRDSNVLMTATLIPVSRLLATDQPQLFHESASKPAPHLVTSLGCHCGDASCSGRAVADAMQFKYLTA</sequence>
<accession>A0A6J4DJQ3</accession>
<dbReference type="AlphaFoldDB" id="A0A6J4DJQ3"/>
<evidence type="ECO:0000313" key="1">
    <source>
        <dbReference type="EMBL" id="BCG06913.1"/>
    </source>
</evidence>
<reference evidence="1" key="1">
    <citation type="submission" date="2020-05" db="EMBL/GenBank/DDBJ databases">
        <title>Complete plasmid sequence of Klebsiella pneumoniae VNCKp83.</title>
        <authorList>
            <person name="Tada T."/>
            <person name="Toya M."/>
            <person name="Kirikae T."/>
        </authorList>
    </citation>
    <scope>NUCLEOTIDE SEQUENCE</scope>
    <source>
        <strain evidence="1">VNCKp83</strain>
        <plasmid evidence="1">pVNCKp83</plasmid>
    </source>
</reference>
<dbReference type="EMBL" id="LC549808">
    <property type="protein sequence ID" value="BCG06913.1"/>
    <property type="molecule type" value="Genomic_DNA"/>
</dbReference>
<protein>
    <submittedName>
        <fullName evidence="1">Uncharacterized protein</fullName>
    </submittedName>
</protein>
<organism evidence="1">
    <name type="scientific">Klebsiella pneumoniae</name>
    <dbReference type="NCBI Taxonomy" id="573"/>
    <lineage>
        <taxon>Bacteria</taxon>
        <taxon>Pseudomonadati</taxon>
        <taxon>Pseudomonadota</taxon>
        <taxon>Gammaproteobacteria</taxon>
        <taxon>Enterobacterales</taxon>
        <taxon>Enterobacteriaceae</taxon>
        <taxon>Klebsiella/Raoultella group</taxon>
        <taxon>Klebsiella</taxon>
        <taxon>Klebsiella pneumoniae complex</taxon>
    </lineage>
</organism>
<geneLocation type="plasmid" evidence="1">
    <name>pVNCKp83</name>
</geneLocation>
<keyword evidence="1" id="KW-0614">Plasmid</keyword>
<proteinExistence type="predicted"/>